<dbReference type="Proteomes" id="UP000002332">
    <property type="component" value="Plasmid pQBR103"/>
</dbReference>
<name>A4V711_PSEFS</name>
<organism evidence="1 2">
    <name type="scientific">Pseudomonas fluorescens (strain SBW25)</name>
    <dbReference type="NCBI Taxonomy" id="216595"/>
    <lineage>
        <taxon>Bacteria</taxon>
        <taxon>Pseudomonadati</taxon>
        <taxon>Pseudomonadota</taxon>
        <taxon>Gammaproteobacteria</taxon>
        <taxon>Pseudomonadales</taxon>
        <taxon>Pseudomonadaceae</taxon>
        <taxon>Pseudomonas</taxon>
    </lineage>
</organism>
<dbReference type="AlphaFoldDB" id="A4V711"/>
<reference evidence="1 2" key="1">
    <citation type="journal article" date="2007" name="ISME J.">
        <title>Sequence-based analysis of pQBR103; a representative of a unique, transfer-proficient mega plasmid resident in the microbial community of sugar beet.</title>
        <authorList>
            <person name="Tett A."/>
            <person name="Spiers A.J."/>
            <person name="Crossman L.C."/>
            <person name="Ager D."/>
            <person name="Ciric L."/>
            <person name="Dow J.M."/>
            <person name="Fry J.C."/>
            <person name="Harris D."/>
            <person name="Lilley A."/>
            <person name="Oliver A."/>
            <person name="Parkhill J."/>
            <person name="Quail M.A."/>
            <person name="Rainey P.B."/>
            <person name="Saunders N.J."/>
            <person name="Seeger K."/>
            <person name="Snyder L.A.S."/>
            <person name="Squares R."/>
            <person name="Thomas C.M."/>
            <person name="Turner S.L."/>
            <person name="Zhang X.-X."/>
            <person name="Field D."/>
            <person name="Bailey M.J."/>
        </authorList>
    </citation>
    <scope>NUCLEOTIDE SEQUENCE [LARGE SCALE GENOMIC DNA]</scope>
    <source>
        <strain evidence="1 2">SBW25</strain>
    </source>
</reference>
<protein>
    <submittedName>
        <fullName evidence="1">Uncharacterized protein</fullName>
    </submittedName>
</protein>
<gene>
    <name evidence="1" type="ordered locus">pQBR0290</name>
</gene>
<geneLocation type="plasmid" evidence="1 2">
    <name>pQBR103</name>
</geneLocation>
<proteinExistence type="predicted"/>
<accession>A4V711</accession>
<evidence type="ECO:0000313" key="1">
    <source>
        <dbReference type="EMBL" id="CAM96322.1"/>
    </source>
</evidence>
<evidence type="ECO:0000313" key="2">
    <source>
        <dbReference type="Proteomes" id="UP000002332"/>
    </source>
</evidence>
<dbReference type="EMBL" id="AM235768">
    <property type="protein sequence ID" value="CAM96322.1"/>
    <property type="molecule type" value="Genomic_DNA"/>
</dbReference>
<sequence>MPGRLRILQGCYGLWHSLQCSTMNMTERALSAIARNSPRWKIASSQSKSLQQYNFSGPKALQAAWPGL</sequence>
<keyword evidence="1" id="KW-0614">Plasmid</keyword>